<dbReference type="GeneID" id="8581910"/>
<protein>
    <submittedName>
        <fullName evidence="2">Protein CBG08248</fullName>
    </submittedName>
</protein>
<dbReference type="RefSeq" id="XP_002639916.1">
    <property type="nucleotide sequence ID" value="XM_002639870.1"/>
</dbReference>
<proteinExistence type="predicted"/>
<dbReference type="OMA" id="EDTQPPI"/>
<name>A8X649_CAEBR</name>
<dbReference type="EMBL" id="HE601064">
    <property type="protein sequence ID" value="CAP28110.1"/>
    <property type="molecule type" value="Genomic_DNA"/>
</dbReference>
<feature type="region of interest" description="Disordered" evidence="1">
    <location>
        <begin position="155"/>
        <end position="188"/>
    </location>
</feature>
<feature type="compositionally biased region" description="Basic and acidic residues" evidence="1">
    <location>
        <begin position="25"/>
        <end position="37"/>
    </location>
</feature>
<gene>
    <name evidence="2 4" type="ORF">CBG08248</name>
    <name evidence="2" type="ORF">CBG_08248</name>
</gene>
<dbReference type="AlphaFoldDB" id="A8X649"/>
<dbReference type="InParanoid" id="A8X649"/>
<dbReference type="FunCoup" id="A8X649">
    <property type="interactions" value="1282"/>
</dbReference>
<dbReference type="HOGENOM" id="CLU_037058_0_0_1"/>
<dbReference type="CTD" id="8581910"/>
<dbReference type="eggNOG" id="ENOG502RVKG">
    <property type="taxonomic scope" value="Eukaryota"/>
</dbReference>
<evidence type="ECO:0000313" key="3">
    <source>
        <dbReference type="Proteomes" id="UP000008549"/>
    </source>
</evidence>
<evidence type="ECO:0000313" key="2">
    <source>
        <dbReference type="EMBL" id="CAP28110.1"/>
    </source>
</evidence>
<dbReference type="KEGG" id="cbr:CBG_08248"/>
<evidence type="ECO:0000256" key="1">
    <source>
        <dbReference type="SAM" id="MobiDB-lite"/>
    </source>
</evidence>
<dbReference type="Proteomes" id="UP000008549">
    <property type="component" value="Unassembled WGS sequence"/>
</dbReference>
<reference evidence="2 3" key="2">
    <citation type="journal article" date="2011" name="PLoS Genet.">
        <title>Caenorhabditis briggsae recombinant inbred line genotypes reveal inter-strain incompatibility and the evolution of recombination.</title>
        <authorList>
            <person name="Ross J.A."/>
            <person name="Koboldt D.C."/>
            <person name="Staisch J.E."/>
            <person name="Chamberlin H.M."/>
            <person name="Gupta B.P."/>
            <person name="Miller R.D."/>
            <person name="Baird S.E."/>
            <person name="Haag E.S."/>
        </authorList>
    </citation>
    <scope>NUCLEOTIDE SEQUENCE [LARGE SCALE GENOMIC DNA]</scope>
    <source>
        <strain evidence="2 3">AF16</strain>
    </source>
</reference>
<reference evidence="2 3" key="1">
    <citation type="journal article" date="2003" name="PLoS Biol.">
        <title>The genome sequence of Caenorhabditis briggsae: a platform for comparative genomics.</title>
        <authorList>
            <person name="Stein L.D."/>
            <person name="Bao Z."/>
            <person name="Blasiar D."/>
            <person name="Blumenthal T."/>
            <person name="Brent M.R."/>
            <person name="Chen N."/>
            <person name="Chinwalla A."/>
            <person name="Clarke L."/>
            <person name="Clee C."/>
            <person name="Coghlan A."/>
            <person name="Coulson A."/>
            <person name="D'Eustachio P."/>
            <person name="Fitch D.H."/>
            <person name="Fulton L.A."/>
            <person name="Fulton R.E."/>
            <person name="Griffiths-Jones S."/>
            <person name="Harris T.W."/>
            <person name="Hillier L.W."/>
            <person name="Kamath R."/>
            <person name="Kuwabara P.E."/>
            <person name="Mardis E.R."/>
            <person name="Marra M.A."/>
            <person name="Miner T.L."/>
            <person name="Minx P."/>
            <person name="Mullikin J.C."/>
            <person name="Plumb R.W."/>
            <person name="Rogers J."/>
            <person name="Schein J.E."/>
            <person name="Sohrmann M."/>
            <person name="Spieth J."/>
            <person name="Stajich J.E."/>
            <person name="Wei C."/>
            <person name="Willey D."/>
            <person name="Wilson R.K."/>
            <person name="Durbin R."/>
            <person name="Waterston R.H."/>
        </authorList>
    </citation>
    <scope>NUCLEOTIDE SEQUENCE [LARGE SCALE GENOMIC DNA]</scope>
    <source>
        <strain evidence="2 3">AF16</strain>
    </source>
</reference>
<keyword evidence="3" id="KW-1185">Reference proteome</keyword>
<dbReference type="WormBase" id="CBG08248">
    <property type="protein sequence ID" value="CBP07907"/>
    <property type="gene ID" value="WBGene00030077"/>
</dbReference>
<evidence type="ECO:0000313" key="4">
    <source>
        <dbReference type="WormBase" id="CBG08248"/>
    </source>
</evidence>
<accession>A8X649</accession>
<feature type="region of interest" description="Disordered" evidence="1">
    <location>
        <begin position="22"/>
        <end position="42"/>
    </location>
</feature>
<sequence length="543" mass="60204">MKKGGARLQRKDSDEWLCSSTYQPNRDEILQKSEEKKTRKKKRLKIAVVVPMKTSVTPKSEVRHRRRFESPPKDNEIVTIDEGDDADILNFVSTSKANPSLRTPTSSMANIKIVSPMIPKSVSSIRSSCSPPILQIRQSPEQLFAALTPKRRTSFEVAQPAKRRKEEQDPFEDVENYVGNDSESDQDSDISNVFETLSPIKTQFADSLPKFSLDFITGYEAQFTAFEDTQPPIENDKNDIKNSPDLFDDLEDPMSIYEESEAREIECSPMNIEASPEKPRKVTFKFFDSEEVKAVKKGIGFVEPESLWRKENFIEESCAQLQSSVYREYAIDAETCGMSMAESSDLPDETTQKYLTAQSCSLLSNSLVSDSQDEEMYDRDELFGLSARLASLMSSKTSERRLLMSDVVFGTVPKEKLIKLELSKVQSAFGMTILDTSTSLRIINRSSAIRRLASTTAVPCSSLSPALVCDPAPQFHLPPAATSTISLLSSSLPPPTLASISTIFSIGALSSSSDSVTTTTIEDCLKGSIQVLINPPLVIEGAL</sequence>
<organism evidence="2 3">
    <name type="scientific">Caenorhabditis briggsae</name>
    <dbReference type="NCBI Taxonomy" id="6238"/>
    <lineage>
        <taxon>Eukaryota</taxon>
        <taxon>Metazoa</taxon>
        <taxon>Ecdysozoa</taxon>
        <taxon>Nematoda</taxon>
        <taxon>Chromadorea</taxon>
        <taxon>Rhabditida</taxon>
        <taxon>Rhabditina</taxon>
        <taxon>Rhabditomorpha</taxon>
        <taxon>Rhabditoidea</taxon>
        <taxon>Rhabditidae</taxon>
        <taxon>Peloderinae</taxon>
        <taxon>Caenorhabditis</taxon>
    </lineage>
</organism>